<reference evidence="4 5" key="2">
    <citation type="journal article" date="2017" name="Genome Biol.">
        <title>New reference genome sequences of hot pepper reveal the massive evolution of plant disease-resistance genes by retroduplication.</title>
        <authorList>
            <person name="Kim S."/>
            <person name="Park J."/>
            <person name="Yeom S.I."/>
            <person name="Kim Y.M."/>
            <person name="Seo E."/>
            <person name="Kim K.T."/>
            <person name="Kim M.S."/>
            <person name="Lee J.M."/>
            <person name="Cheong K."/>
            <person name="Shin H.S."/>
            <person name="Kim S.B."/>
            <person name="Han K."/>
            <person name="Lee J."/>
            <person name="Park M."/>
            <person name="Lee H.A."/>
            <person name="Lee H.Y."/>
            <person name="Lee Y."/>
            <person name="Oh S."/>
            <person name="Lee J.H."/>
            <person name="Choi E."/>
            <person name="Choi E."/>
            <person name="Lee S.E."/>
            <person name="Jeon J."/>
            <person name="Kim H."/>
            <person name="Choi G."/>
            <person name="Song H."/>
            <person name="Lee J."/>
            <person name="Lee S.C."/>
            <person name="Kwon J.K."/>
            <person name="Lee H.Y."/>
            <person name="Koo N."/>
            <person name="Hong Y."/>
            <person name="Kim R.W."/>
            <person name="Kang W.H."/>
            <person name="Huh J.H."/>
            <person name="Kang B.C."/>
            <person name="Yang T.J."/>
            <person name="Lee Y.H."/>
            <person name="Bennetzen J.L."/>
            <person name="Choi D."/>
        </authorList>
    </citation>
    <scope>NUCLEOTIDE SEQUENCE [LARGE SCALE GENOMIC DNA]</scope>
    <source>
        <strain evidence="5">cv. CM334</strain>
    </source>
</reference>
<protein>
    <submittedName>
        <fullName evidence="4">G2/mitotic-specific cyclin S13-7</fullName>
    </submittedName>
</protein>
<feature type="domain" description="Cyclin N-terminal" evidence="3">
    <location>
        <begin position="51"/>
        <end position="85"/>
    </location>
</feature>
<dbReference type="GO" id="GO:0005737">
    <property type="term" value="C:cytoplasm"/>
    <property type="evidence" value="ECO:0000318"/>
    <property type="project" value="GO_Central"/>
</dbReference>
<dbReference type="GO" id="GO:0016538">
    <property type="term" value="F:cyclin-dependent protein serine/threonine kinase regulator activity"/>
    <property type="evidence" value="ECO:0000318"/>
    <property type="project" value="GO_Central"/>
</dbReference>
<dbReference type="GO" id="GO:0000307">
    <property type="term" value="C:cyclin-dependent protein kinase holoenzyme complex"/>
    <property type="evidence" value="ECO:0000318"/>
    <property type="project" value="GO_Central"/>
</dbReference>
<organism evidence="4 5">
    <name type="scientific">Capsicum annuum</name>
    <name type="common">Capsicum pepper</name>
    <dbReference type="NCBI Taxonomy" id="4072"/>
    <lineage>
        <taxon>Eukaryota</taxon>
        <taxon>Viridiplantae</taxon>
        <taxon>Streptophyta</taxon>
        <taxon>Embryophyta</taxon>
        <taxon>Tracheophyta</taxon>
        <taxon>Spermatophyta</taxon>
        <taxon>Magnoliopsida</taxon>
        <taxon>eudicotyledons</taxon>
        <taxon>Gunneridae</taxon>
        <taxon>Pentapetalae</taxon>
        <taxon>asterids</taxon>
        <taxon>lamiids</taxon>
        <taxon>Solanales</taxon>
        <taxon>Solanaceae</taxon>
        <taxon>Solanoideae</taxon>
        <taxon>Capsiceae</taxon>
        <taxon>Capsicum</taxon>
    </lineage>
</organism>
<reference evidence="4 5" key="1">
    <citation type="journal article" date="2014" name="Nat. Genet.">
        <title>Genome sequence of the hot pepper provides insights into the evolution of pungency in Capsicum species.</title>
        <authorList>
            <person name="Kim S."/>
            <person name="Park M."/>
            <person name="Yeom S.I."/>
            <person name="Kim Y.M."/>
            <person name="Lee J.M."/>
            <person name="Lee H.A."/>
            <person name="Seo E."/>
            <person name="Choi J."/>
            <person name="Cheong K."/>
            <person name="Kim K.T."/>
            <person name="Jung K."/>
            <person name="Lee G.W."/>
            <person name="Oh S.K."/>
            <person name="Bae C."/>
            <person name="Kim S.B."/>
            <person name="Lee H.Y."/>
            <person name="Kim S.Y."/>
            <person name="Kim M.S."/>
            <person name="Kang B.C."/>
            <person name="Jo Y.D."/>
            <person name="Yang H.B."/>
            <person name="Jeong H.J."/>
            <person name="Kang W.H."/>
            <person name="Kwon J.K."/>
            <person name="Shin C."/>
            <person name="Lim J.Y."/>
            <person name="Park J.H."/>
            <person name="Huh J.H."/>
            <person name="Kim J.S."/>
            <person name="Kim B.D."/>
            <person name="Cohen O."/>
            <person name="Paran I."/>
            <person name="Suh M.C."/>
            <person name="Lee S.B."/>
            <person name="Kim Y.K."/>
            <person name="Shin Y."/>
            <person name="Noh S.J."/>
            <person name="Park J."/>
            <person name="Seo Y.S."/>
            <person name="Kwon S.Y."/>
            <person name="Kim H.A."/>
            <person name="Park J.M."/>
            <person name="Kim H.J."/>
            <person name="Choi S.B."/>
            <person name="Bosland P.W."/>
            <person name="Reeves G."/>
            <person name="Jo S.H."/>
            <person name="Lee B.W."/>
            <person name="Cho H.T."/>
            <person name="Choi H.S."/>
            <person name="Lee M.S."/>
            <person name="Yu Y."/>
            <person name="Do Choi Y."/>
            <person name="Park B.S."/>
            <person name="van Deynze A."/>
            <person name="Ashrafi H."/>
            <person name="Hill T."/>
            <person name="Kim W.T."/>
            <person name="Pai H.S."/>
            <person name="Ahn H.K."/>
            <person name="Yeam I."/>
            <person name="Giovannoni J.J."/>
            <person name="Rose J.K."/>
            <person name="Sorensen I."/>
            <person name="Lee S.J."/>
            <person name="Kim R.W."/>
            <person name="Choi I.Y."/>
            <person name="Choi B.S."/>
            <person name="Lim J.S."/>
            <person name="Lee Y.H."/>
            <person name="Choi D."/>
        </authorList>
    </citation>
    <scope>NUCLEOTIDE SEQUENCE [LARGE SCALE GENOMIC DNA]</scope>
    <source>
        <strain evidence="5">cv. CM334</strain>
    </source>
</reference>
<evidence type="ECO:0000313" key="4">
    <source>
        <dbReference type="EMBL" id="PHT73663.1"/>
    </source>
</evidence>
<dbReference type="Gramene" id="PHT73663">
    <property type="protein sequence ID" value="PHT73663"/>
    <property type="gene ID" value="T459_24448"/>
</dbReference>
<evidence type="ECO:0000256" key="2">
    <source>
        <dbReference type="ARBA" id="ARBA00023306"/>
    </source>
</evidence>
<name>A0A2G2YVA5_CAPAN</name>
<gene>
    <name evidence="4" type="ORF">T459_24448</name>
</gene>
<dbReference type="GO" id="GO:0000082">
    <property type="term" value="P:G1/S transition of mitotic cell cycle"/>
    <property type="evidence" value="ECO:0000318"/>
    <property type="project" value="GO_Central"/>
</dbReference>
<evidence type="ECO:0000256" key="1">
    <source>
        <dbReference type="ARBA" id="ARBA00022618"/>
    </source>
</evidence>
<keyword evidence="5" id="KW-1185">Reference proteome</keyword>
<proteinExistence type="predicted"/>
<dbReference type="STRING" id="4072.A0A2G2YVA5"/>
<dbReference type="InterPro" id="IPR039361">
    <property type="entry name" value="Cyclin"/>
</dbReference>
<accession>A0A2G2YVA5</accession>
<evidence type="ECO:0000259" key="3">
    <source>
        <dbReference type="Pfam" id="PF00134"/>
    </source>
</evidence>
<dbReference type="SUPFAM" id="SSF47954">
    <property type="entry name" value="Cyclin-like"/>
    <property type="match status" value="1"/>
</dbReference>
<dbReference type="InterPro" id="IPR036915">
    <property type="entry name" value="Cyclin-like_sf"/>
</dbReference>
<keyword evidence="1" id="KW-0132">Cell division</keyword>
<dbReference type="GO" id="GO:0005634">
    <property type="term" value="C:nucleus"/>
    <property type="evidence" value="ECO:0000318"/>
    <property type="project" value="GO_Central"/>
</dbReference>
<dbReference type="Proteomes" id="UP000222542">
    <property type="component" value="Unassembled WGS sequence"/>
</dbReference>
<comment type="caution">
    <text evidence="4">The sequence shown here is derived from an EMBL/GenBank/DDBJ whole genome shotgun (WGS) entry which is preliminary data.</text>
</comment>
<dbReference type="AlphaFoldDB" id="A0A2G2YVA5"/>
<dbReference type="PANTHER" id="PTHR10177">
    <property type="entry name" value="CYCLINS"/>
    <property type="match status" value="1"/>
</dbReference>
<evidence type="ECO:0000313" key="5">
    <source>
        <dbReference type="Proteomes" id="UP000222542"/>
    </source>
</evidence>
<keyword evidence="2" id="KW-0131">Cell cycle</keyword>
<dbReference type="GO" id="GO:0051301">
    <property type="term" value="P:cell division"/>
    <property type="evidence" value="ECO:0007669"/>
    <property type="project" value="UniProtKB-KW"/>
</dbReference>
<dbReference type="Gene3D" id="1.10.472.10">
    <property type="entry name" value="Cyclin-like"/>
    <property type="match status" value="2"/>
</dbReference>
<sequence>MYDVFVNFIKAACGLSKKSKEQIVDIDAADVNYELAVLEYVEDIYSFYKLAELNDFVCISDKTYSHEQVLTMEKQIHEQLEWYLTVPTPYVFLVRSIKASLPDSEFCDWSTYLQLLHPSGNDSGNLCTSMLHCVKLVVVDKVAVVGEVKLAMWNPHCLPISRLLLQADELIPMDSTVSGYATTSLFSKAVWVSINPLLSTGYQSPLKLDEVPLLPPDFQAEFRLCSMRLMKLPKMLNRTWSIMPELRSSLPRSRQGNTTNKNKQKLPVVLPSLPQHHKCIMHPRKMQRNQQSNIHTNYKFQGGDAVIWAPVQSQSKTEDAGEIN</sequence>
<dbReference type="Pfam" id="PF00134">
    <property type="entry name" value="Cyclin_N"/>
    <property type="match status" value="1"/>
</dbReference>
<dbReference type="InterPro" id="IPR006671">
    <property type="entry name" value="Cyclin_N"/>
</dbReference>
<dbReference type="EMBL" id="AYRZ02000009">
    <property type="protein sequence ID" value="PHT73663.1"/>
    <property type="molecule type" value="Genomic_DNA"/>
</dbReference>